<dbReference type="Proteomes" id="UP000195221">
    <property type="component" value="Unassembled WGS sequence"/>
</dbReference>
<reference evidence="1 3" key="1">
    <citation type="submission" date="2017-03" db="EMBL/GenBank/DDBJ databases">
        <title>Genome analysis of strain PAMC 26510.</title>
        <authorList>
            <person name="Oh H.-M."/>
            <person name="Yang J.-A."/>
        </authorList>
    </citation>
    <scope>NUCLEOTIDE SEQUENCE [LARGE SCALE GENOMIC DNA]</scope>
    <source>
        <strain evidence="1 3">PAMC 26510</strain>
    </source>
</reference>
<evidence type="ECO:0000313" key="2">
    <source>
        <dbReference type="EMBL" id="OTP76555.1"/>
    </source>
</evidence>
<sequence>MKRKYKTVLNEVFVNRDVKGEKTSAGYKLFERKRSIHLAPPTKSKQATDLQLWSLR</sequence>
<dbReference type="EMBL" id="NBTY01000154">
    <property type="protein sequence ID" value="OTP69265.1"/>
    <property type="molecule type" value="Genomic_DNA"/>
</dbReference>
<organism evidence="2 4">
    <name type="scientific">Caballeronia sordidicola</name>
    <name type="common">Burkholderia sordidicola</name>
    <dbReference type="NCBI Taxonomy" id="196367"/>
    <lineage>
        <taxon>Bacteria</taxon>
        <taxon>Pseudomonadati</taxon>
        <taxon>Pseudomonadota</taxon>
        <taxon>Betaproteobacteria</taxon>
        <taxon>Burkholderiales</taxon>
        <taxon>Burkholderiaceae</taxon>
        <taxon>Caballeronia</taxon>
    </lineage>
</organism>
<name>A0A242MYS5_CABSO</name>
<evidence type="ECO:0000313" key="1">
    <source>
        <dbReference type="EMBL" id="OTP69265.1"/>
    </source>
</evidence>
<reference evidence="2 4" key="2">
    <citation type="submission" date="2017-03" db="EMBL/GenBank/DDBJ databases">
        <title>Genome analysis of strain PAMC 26577.</title>
        <authorList>
            <person name="Oh H.-M."/>
            <person name="Yang J.-A."/>
        </authorList>
    </citation>
    <scope>NUCLEOTIDE SEQUENCE [LARGE SCALE GENOMIC DNA]</scope>
    <source>
        <strain evidence="2 4">PAMC 26577</strain>
    </source>
</reference>
<evidence type="ECO:0000313" key="3">
    <source>
        <dbReference type="Proteomes" id="UP000194546"/>
    </source>
</evidence>
<comment type="caution">
    <text evidence="2">The sequence shown here is derived from an EMBL/GenBank/DDBJ whole genome shotgun (WGS) entry which is preliminary data.</text>
</comment>
<protein>
    <submittedName>
        <fullName evidence="2">Uncharacterized protein</fullName>
    </submittedName>
</protein>
<dbReference type="AlphaFoldDB" id="A0A242MYS5"/>
<evidence type="ECO:0000313" key="4">
    <source>
        <dbReference type="Proteomes" id="UP000195221"/>
    </source>
</evidence>
<accession>A0A242MYS5</accession>
<dbReference type="Proteomes" id="UP000194546">
    <property type="component" value="Unassembled WGS sequence"/>
</dbReference>
<proteinExistence type="predicted"/>
<dbReference type="EMBL" id="NBTZ01000034">
    <property type="protein sequence ID" value="OTP76555.1"/>
    <property type="molecule type" value="Genomic_DNA"/>
</dbReference>
<gene>
    <name evidence="1" type="ORF">PAMC26510_27230</name>
    <name evidence="2" type="ORF">PAMC26577_09890</name>
</gene>